<dbReference type="AlphaFoldDB" id="F0BBB0"/>
<dbReference type="EMBL" id="AEQV01000035">
    <property type="protein sequence ID" value="EGD10289.1"/>
    <property type="molecule type" value="Genomic_DNA"/>
</dbReference>
<gene>
    <name evidence="1" type="ORF">XVE_1380</name>
</gene>
<accession>F0BBB0</accession>
<dbReference type="GeneID" id="46983413"/>
<dbReference type="RefSeq" id="WP_005990580.1">
    <property type="nucleotide sequence ID" value="NZ_AEQV01000035.1"/>
</dbReference>
<proteinExistence type="predicted"/>
<comment type="caution">
    <text evidence="1">The sequence shown here is derived from an EMBL/GenBank/DDBJ whole genome shotgun (WGS) entry which is preliminary data.</text>
</comment>
<dbReference type="eggNOG" id="ENOG5032S16">
    <property type="taxonomic scope" value="Bacteria"/>
</dbReference>
<dbReference type="KEGG" id="xve:BJD12_18970"/>
<name>F0BBB0_9XANT</name>
<sequence>MTDFDFKQIGYRFRGGAVRYNDLGYVLCIDPGLASEKLPHTAFYALDEGDWCMFDIGRWNAHSICVAQLPKEQALALGEHGTVRVMGNADDYDEEIVCPGVTLSTMREIRNIGGFAYVCGMDRQVFKRTSPGCWLALHGDMPSQAAQDLVFGFESIHGFSEADLTAVGWHGEIWHFDGAAWTSCRSPTTAHLTKVCCAGDGWVYACGMGGTLVRGKAHHWETLDHGVTELDFFDLEWFNGILYVSTLHAVYKLRDRQLELVDFGDVFPASCHTLSSADGVLWSVGETDIVAFDGETWVRVV</sequence>
<protein>
    <submittedName>
        <fullName evidence="1">Uncharacterized protein</fullName>
    </submittedName>
</protein>
<dbReference type="Proteomes" id="UP000003299">
    <property type="component" value="Unassembled WGS sequence"/>
</dbReference>
<reference evidence="1 2" key="1">
    <citation type="journal article" date="2011" name="BMC Genomics">
        <title>Comparative genomics reveals diversity among xanthomonads infecting tomato and pepper.</title>
        <authorList>
            <person name="Potnis N."/>
            <person name="Krasileva K."/>
            <person name="Chow V."/>
            <person name="Almeida N.F."/>
            <person name="Patil P.B."/>
            <person name="Ryan R.P."/>
            <person name="Sharlach M."/>
            <person name="Behlau F."/>
            <person name="Dow J.M."/>
            <person name="Momol M.T."/>
            <person name="White F.F."/>
            <person name="Preston J.F."/>
            <person name="Vinatzer B.A."/>
            <person name="Koebnik R."/>
            <person name="Setubal J.C."/>
            <person name="Norman D.J."/>
            <person name="Staskawicz B.J."/>
            <person name="Jones J.B."/>
        </authorList>
    </citation>
    <scope>NUCLEOTIDE SEQUENCE [LARGE SCALE GENOMIC DNA]</scope>
    <source>
        <strain evidence="1 2">ATCC 35937</strain>
    </source>
</reference>
<evidence type="ECO:0000313" key="1">
    <source>
        <dbReference type="EMBL" id="EGD10289.1"/>
    </source>
</evidence>
<organism evidence="1 2">
    <name type="scientific">Xanthomonas vesicatoria ATCC 35937</name>
    <dbReference type="NCBI Taxonomy" id="925775"/>
    <lineage>
        <taxon>Bacteria</taxon>
        <taxon>Pseudomonadati</taxon>
        <taxon>Pseudomonadota</taxon>
        <taxon>Gammaproteobacteria</taxon>
        <taxon>Lysobacterales</taxon>
        <taxon>Lysobacteraceae</taxon>
        <taxon>Xanthomonas</taxon>
    </lineage>
</organism>
<evidence type="ECO:0000313" key="2">
    <source>
        <dbReference type="Proteomes" id="UP000003299"/>
    </source>
</evidence>